<dbReference type="Proteomes" id="UP000199493">
    <property type="component" value="Unassembled WGS sequence"/>
</dbReference>
<dbReference type="Gene3D" id="3.40.50.300">
    <property type="entry name" value="P-loop containing nucleotide triphosphate hydrolases"/>
    <property type="match status" value="1"/>
</dbReference>
<protein>
    <submittedName>
        <fullName evidence="1">Tetratricopeptide repeat-containing protein</fullName>
    </submittedName>
</protein>
<name>A0A1H8P7Q4_9GAMM</name>
<accession>A0A1H8P7Q4</accession>
<organism evidence="1 2">
    <name type="scientific">Vreelandella aquamarina</name>
    <dbReference type="NCBI Taxonomy" id="77097"/>
    <lineage>
        <taxon>Bacteria</taxon>
        <taxon>Pseudomonadati</taxon>
        <taxon>Pseudomonadota</taxon>
        <taxon>Gammaproteobacteria</taxon>
        <taxon>Oceanospirillales</taxon>
        <taxon>Halomonadaceae</taxon>
        <taxon>Vreelandella</taxon>
    </lineage>
</organism>
<dbReference type="SUPFAM" id="SSF52540">
    <property type="entry name" value="P-loop containing nucleoside triphosphate hydrolases"/>
    <property type="match status" value="1"/>
</dbReference>
<sequence length="549" mass="61163">MYNLFAFHRSLSSSLSKWLHSAGLNMGHYLMPPAVSNPEGHYEDMPLVDLHDRLLRLNGVDWRFHDESELDPALRLDLLERYVQRRGATAGGPWGAKDPRACLFLPAWRQVLGEQGRYLVLLRHWSGSVQSLYRRHGQALAVGEGSAELNASFWAQPEQAARMWLAYHRRLLPLLEESREQCLVVTQQALLSGLPVIETINQRFGLALDAETPSTIRHSLSHDRIEEGIRQRLPAALVEELETMWQRLLANADHHGDNEAPHWVKAHDAAPEATQALLELAEAQPAAPGEPATPAQPTGSLQQQLQTLAENAALPLDVGHWQRRIEQEARFVPECWEYLARARLNRGDALGAEQALVKVLLCGKSQPYLFLLLGTCREAELDDEGAEHFYRQSIARNDANAIFHVRLANLWLAQGRHGQAERHLRQALERHPGKPPLVHALANCLDQQERTQAAIALLQQATDEAAEPPPLLARQLDSLRLKLAPEGIDDRRHEHDRAAASSPDVQQAAIAALASVTDSAARHDLARRIAATWQRLGVAVSSASLSIPD</sequence>
<dbReference type="InterPro" id="IPR027417">
    <property type="entry name" value="P-loop_NTPase"/>
</dbReference>
<proteinExistence type="predicted"/>
<reference evidence="1 2" key="1">
    <citation type="submission" date="2016-10" db="EMBL/GenBank/DDBJ databases">
        <authorList>
            <person name="de Groot N.N."/>
        </authorList>
    </citation>
    <scope>NUCLEOTIDE SEQUENCE [LARGE SCALE GENOMIC DNA]</scope>
    <source>
        <strain evidence="1 2">558</strain>
    </source>
</reference>
<dbReference type="EMBL" id="FODB01000079">
    <property type="protein sequence ID" value="SEO37678.1"/>
    <property type="molecule type" value="Genomic_DNA"/>
</dbReference>
<dbReference type="Gene3D" id="1.25.40.10">
    <property type="entry name" value="Tetratricopeptide repeat domain"/>
    <property type="match status" value="1"/>
</dbReference>
<dbReference type="InterPro" id="IPR019734">
    <property type="entry name" value="TPR_rpt"/>
</dbReference>
<dbReference type="SMART" id="SM00028">
    <property type="entry name" value="TPR"/>
    <property type="match status" value="3"/>
</dbReference>
<evidence type="ECO:0000313" key="2">
    <source>
        <dbReference type="Proteomes" id="UP000199493"/>
    </source>
</evidence>
<dbReference type="STRING" id="77097.SAMN04490369_10792"/>
<evidence type="ECO:0000313" key="1">
    <source>
        <dbReference type="EMBL" id="SEO37678.1"/>
    </source>
</evidence>
<dbReference type="Pfam" id="PF14559">
    <property type="entry name" value="TPR_19"/>
    <property type="match status" value="1"/>
</dbReference>
<dbReference type="AlphaFoldDB" id="A0A1H8P7Q4"/>
<gene>
    <name evidence="1" type="ORF">SAMN04490369_10792</name>
</gene>
<dbReference type="SUPFAM" id="SSF48452">
    <property type="entry name" value="TPR-like"/>
    <property type="match status" value="1"/>
</dbReference>
<dbReference type="InterPro" id="IPR011990">
    <property type="entry name" value="TPR-like_helical_dom_sf"/>
</dbReference>